<name>A0A9P6H5I3_9AGAM</name>
<organism evidence="1 2">
    <name type="scientific">Thelephora terrestris</name>
    <dbReference type="NCBI Taxonomy" id="56493"/>
    <lineage>
        <taxon>Eukaryota</taxon>
        <taxon>Fungi</taxon>
        <taxon>Dikarya</taxon>
        <taxon>Basidiomycota</taxon>
        <taxon>Agaricomycotina</taxon>
        <taxon>Agaricomycetes</taxon>
        <taxon>Thelephorales</taxon>
        <taxon>Thelephoraceae</taxon>
        <taxon>Thelephora</taxon>
    </lineage>
</organism>
<evidence type="ECO:0000313" key="2">
    <source>
        <dbReference type="Proteomes" id="UP000736335"/>
    </source>
</evidence>
<evidence type="ECO:0000313" key="1">
    <source>
        <dbReference type="EMBL" id="KAF9779474.1"/>
    </source>
</evidence>
<proteinExistence type="predicted"/>
<gene>
    <name evidence="1" type="ORF">BJ322DRAFT_1087719</name>
</gene>
<reference evidence="1" key="1">
    <citation type="journal article" date="2020" name="Nat. Commun.">
        <title>Large-scale genome sequencing of mycorrhizal fungi provides insights into the early evolution of symbiotic traits.</title>
        <authorList>
            <person name="Miyauchi S."/>
            <person name="Kiss E."/>
            <person name="Kuo A."/>
            <person name="Drula E."/>
            <person name="Kohler A."/>
            <person name="Sanchez-Garcia M."/>
            <person name="Morin E."/>
            <person name="Andreopoulos B."/>
            <person name="Barry K.W."/>
            <person name="Bonito G."/>
            <person name="Buee M."/>
            <person name="Carver A."/>
            <person name="Chen C."/>
            <person name="Cichocki N."/>
            <person name="Clum A."/>
            <person name="Culley D."/>
            <person name="Crous P.W."/>
            <person name="Fauchery L."/>
            <person name="Girlanda M."/>
            <person name="Hayes R.D."/>
            <person name="Keri Z."/>
            <person name="LaButti K."/>
            <person name="Lipzen A."/>
            <person name="Lombard V."/>
            <person name="Magnuson J."/>
            <person name="Maillard F."/>
            <person name="Murat C."/>
            <person name="Nolan M."/>
            <person name="Ohm R.A."/>
            <person name="Pangilinan J."/>
            <person name="Pereira M.F."/>
            <person name="Perotto S."/>
            <person name="Peter M."/>
            <person name="Pfister S."/>
            <person name="Riley R."/>
            <person name="Sitrit Y."/>
            <person name="Stielow J.B."/>
            <person name="Szollosi G."/>
            <person name="Zifcakova L."/>
            <person name="Stursova M."/>
            <person name="Spatafora J.W."/>
            <person name="Tedersoo L."/>
            <person name="Vaario L.M."/>
            <person name="Yamada A."/>
            <person name="Yan M."/>
            <person name="Wang P."/>
            <person name="Xu J."/>
            <person name="Bruns T."/>
            <person name="Baldrian P."/>
            <person name="Vilgalys R."/>
            <person name="Dunand C."/>
            <person name="Henrissat B."/>
            <person name="Grigoriev I.V."/>
            <person name="Hibbett D."/>
            <person name="Nagy L.G."/>
            <person name="Martin F.M."/>
        </authorList>
    </citation>
    <scope>NUCLEOTIDE SEQUENCE</scope>
    <source>
        <strain evidence="1">UH-Tt-Lm1</strain>
    </source>
</reference>
<reference evidence="1" key="2">
    <citation type="submission" date="2020-11" db="EMBL/GenBank/DDBJ databases">
        <authorList>
            <consortium name="DOE Joint Genome Institute"/>
            <person name="Kuo A."/>
            <person name="Miyauchi S."/>
            <person name="Kiss E."/>
            <person name="Drula E."/>
            <person name="Kohler A."/>
            <person name="Sanchez-Garcia M."/>
            <person name="Andreopoulos B."/>
            <person name="Barry K.W."/>
            <person name="Bonito G."/>
            <person name="Buee M."/>
            <person name="Carver A."/>
            <person name="Chen C."/>
            <person name="Cichocki N."/>
            <person name="Clum A."/>
            <person name="Culley D."/>
            <person name="Crous P.W."/>
            <person name="Fauchery L."/>
            <person name="Girlanda M."/>
            <person name="Hayes R."/>
            <person name="Keri Z."/>
            <person name="Labutti K."/>
            <person name="Lipzen A."/>
            <person name="Lombard V."/>
            <person name="Magnuson J."/>
            <person name="Maillard F."/>
            <person name="Morin E."/>
            <person name="Murat C."/>
            <person name="Nolan M."/>
            <person name="Ohm R."/>
            <person name="Pangilinan J."/>
            <person name="Pereira M."/>
            <person name="Perotto S."/>
            <person name="Peter M."/>
            <person name="Riley R."/>
            <person name="Sitrit Y."/>
            <person name="Stielow B."/>
            <person name="Szollosi G."/>
            <person name="Zifcakova L."/>
            <person name="Stursova M."/>
            <person name="Spatafora J.W."/>
            <person name="Tedersoo L."/>
            <person name="Vaario L.-M."/>
            <person name="Yamada A."/>
            <person name="Yan M."/>
            <person name="Wang P."/>
            <person name="Xu J."/>
            <person name="Bruns T."/>
            <person name="Baldrian P."/>
            <person name="Vilgalys R."/>
            <person name="Henrissat B."/>
            <person name="Grigoriev I.V."/>
            <person name="Hibbett D."/>
            <person name="Nagy L.G."/>
            <person name="Martin F.M."/>
        </authorList>
    </citation>
    <scope>NUCLEOTIDE SEQUENCE</scope>
    <source>
        <strain evidence="1">UH-Tt-Lm1</strain>
    </source>
</reference>
<dbReference type="EMBL" id="WIUZ02000019">
    <property type="protein sequence ID" value="KAF9779474.1"/>
    <property type="molecule type" value="Genomic_DNA"/>
</dbReference>
<sequence>MMTRGPWTGSNRLVLSCMELRCFGSAQKQWRKLAFSPVRSIVASTGSGRKVGQLGKSHDRWMVARIQIPVVNPYCQLGTTLQYDTTVIQATKRGVRFRYLFIIRIRTRNLPGRFSLPDRDDLQQQGSPTASWTSPSVGVIDVMSACPERLLMIGFLRNRLLLGLIDQLFPGWDRLRNLFCDRGFHLIEGLGRSQTLPDGEAHAKLRAKVTSRLLDGCVSGWRRCGGRTREI</sequence>
<accession>A0A9P6H5I3</accession>
<dbReference type="AlphaFoldDB" id="A0A9P6H5I3"/>
<dbReference type="Proteomes" id="UP000736335">
    <property type="component" value="Unassembled WGS sequence"/>
</dbReference>
<comment type="caution">
    <text evidence="1">The sequence shown here is derived from an EMBL/GenBank/DDBJ whole genome shotgun (WGS) entry which is preliminary data.</text>
</comment>
<protein>
    <submittedName>
        <fullName evidence="1">Uncharacterized protein</fullName>
    </submittedName>
</protein>
<keyword evidence="2" id="KW-1185">Reference proteome</keyword>